<accession>A0A1Y2GSG8</accession>
<dbReference type="GO" id="GO:0042147">
    <property type="term" value="P:retrograde transport, endosome to Golgi"/>
    <property type="evidence" value="ECO:0007669"/>
    <property type="project" value="TreeGrafter"/>
</dbReference>
<dbReference type="EMBL" id="MCFF01000018">
    <property type="protein sequence ID" value="ORZ16193.1"/>
    <property type="molecule type" value="Genomic_DNA"/>
</dbReference>
<feature type="region of interest" description="Disordered" evidence="5">
    <location>
        <begin position="105"/>
        <end position="137"/>
    </location>
</feature>
<dbReference type="InterPro" id="IPR006603">
    <property type="entry name" value="PQ-loop_rpt"/>
</dbReference>
<dbReference type="GO" id="GO:0016020">
    <property type="term" value="C:membrane"/>
    <property type="evidence" value="ECO:0007669"/>
    <property type="project" value="UniProtKB-SubCell"/>
</dbReference>
<dbReference type="Gene3D" id="1.20.1280.290">
    <property type="match status" value="1"/>
</dbReference>
<feature type="transmembrane region" description="Helical" evidence="6">
    <location>
        <begin position="42"/>
        <end position="64"/>
    </location>
</feature>
<dbReference type="GO" id="GO:0005829">
    <property type="term" value="C:cytosol"/>
    <property type="evidence" value="ECO:0007669"/>
    <property type="project" value="GOC"/>
</dbReference>
<protein>
    <recommendedName>
        <fullName evidence="9">PQ loop repeat-domain-containing protein</fullName>
    </recommendedName>
</protein>
<dbReference type="GO" id="GO:0005802">
    <property type="term" value="C:trans-Golgi network"/>
    <property type="evidence" value="ECO:0007669"/>
    <property type="project" value="TreeGrafter"/>
</dbReference>
<evidence type="ECO:0000256" key="4">
    <source>
        <dbReference type="ARBA" id="ARBA00023136"/>
    </source>
</evidence>
<dbReference type="OrthoDB" id="292213at2759"/>
<reference evidence="7 8" key="1">
    <citation type="submission" date="2016-07" db="EMBL/GenBank/DDBJ databases">
        <title>Pervasive Adenine N6-methylation of Active Genes in Fungi.</title>
        <authorList>
            <consortium name="DOE Joint Genome Institute"/>
            <person name="Mondo S.J."/>
            <person name="Dannebaum R.O."/>
            <person name="Kuo R.C."/>
            <person name="Labutti K."/>
            <person name="Haridas S."/>
            <person name="Kuo A."/>
            <person name="Salamov A."/>
            <person name="Ahrendt S.R."/>
            <person name="Lipzen A."/>
            <person name="Sullivan W."/>
            <person name="Andreopoulos W.B."/>
            <person name="Clum A."/>
            <person name="Lindquist E."/>
            <person name="Daum C."/>
            <person name="Ramamoorthy G.K."/>
            <person name="Gryganskyi A."/>
            <person name="Culley D."/>
            <person name="Magnuson J.K."/>
            <person name="James T.Y."/>
            <person name="O'Malley M.A."/>
            <person name="Stajich J.E."/>
            <person name="Spatafora J.W."/>
            <person name="Visel A."/>
            <person name="Grigoriev I.V."/>
        </authorList>
    </citation>
    <scope>NUCLEOTIDE SEQUENCE [LARGE SCALE GENOMIC DNA]</scope>
    <source>
        <strain evidence="7 8">NRRL 3116</strain>
    </source>
</reference>
<keyword evidence="8" id="KW-1185">Reference proteome</keyword>
<dbReference type="Proteomes" id="UP000193648">
    <property type="component" value="Unassembled WGS sequence"/>
</dbReference>
<sequence length="367" mass="41565">MSVSADPTEPAPWDFIRIAMVIGPVSGYFHQYYTMYNMKTSIGFSSVTCGVLIISSIIRIFFWIGDPFDIALLYQSILMTVVQLFLLELCVRYYPWTVQLPTPITHSRPPSRPSSRNSHNNSNNSYTIPTTMSRQGSDHITTRASRYHSQGWYKKHAIYWGTHFWNWPTIWPYYIFLAFFTLFVGLSLLIIGKTEFYVGLLGLAALGIESTVPMPQAIQNYQSKSTAGFSPAILLMWVVGDSFKTYYYITTGAKYQFIGCGIIQLCVDCVIIIQTIIYSKYWKGAARRRYHASAVEEGRGGGKGRGRGLGQLGDYFLTGWPWSQDRTGSTQVNDRSSSEALLAGNGEDDDDNDDEILPYRHQPSHHH</sequence>
<dbReference type="PANTHER" id="PTHR14856:SF9">
    <property type="entry name" value="PQ-LOOP REPEAT-CONTAINING PROTEIN 1"/>
    <property type="match status" value="1"/>
</dbReference>
<feature type="transmembrane region" description="Helical" evidence="6">
    <location>
        <begin position="196"/>
        <end position="215"/>
    </location>
</feature>
<feature type="transmembrane region" description="Helical" evidence="6">
    <location>
        <begin position="171"/>
        <end position="190"/>
    </location>
</feature>
<name>A0A1Y2GSG8_9FUNG</name>
<feature type="compositionally biased region" description="Low complexity" evidence="5">
    <location>
        <begin position="113"/>
        <end position="125"/>
    </location>
</feature>
<dbReference type="AlphaFoldDB" id="A0A1Y2GSG8"/>
<dbReference type="InParanoid" id="A0A1Y2GSG8"/>
<keyword evidence="2 6" id="KW-0812">Transmembrane</keyword>
<dbReference type="GeneID" id="33566043"/>
<feature type="transmembrane region" description="Helical" evidence="6">
    <location>
        <begin position="12"/>
        <end position="30"/>
    </location>
</feature>
<feature type="transmembrane region" description="Helical" evidence="6">
    <location>
        <begin position="255"/>
        <end position="279"/>
    </location>
</feature>
<evidence type="ECO:0000256" key="1">
    <source>
        <dbReference type="ARBA" id="ARBA00004141"/>
    </source>
</evidence>
<feature type="compositionally biased region" description="Polar residues" evidence="5">
    <location>
        <begin position="126"/>
        <end position="135"/>
    </location>
</feature>
<dbReference type="GO" id="GO:0045332">
    <property type="term" value="P:phospholipid translocation"/>
    <property type="evidence" value="ECO:0007669"/>
    <property type="project" value="TreeGrafter"/>
</dbReference>
<feature type="transmembrane region" description="Helical" evidence="6">
    <location>
        <begin position="227"/>
        <end position="249"/>
    </location>
</feature>
<evidence type="ECO:0000256" key="2">
    <source>
        <dbReference type="ARBA" id="ARBA00022692"/>
    </source>
</evidence>
<feature type="compositionally biased region" description="Polar residues" evidence="5">
    <location>
        <begin position="326"/>
        <end position="339"/>
    </location>
</feature>
<keyword evidence="3 6" id="KW-1133">Transmembrane helix</keyword>
<evidence type="ECO:0000313" key="7">
    <source>
        <dbReference type="EMBL" id="ORZ16193.1"/>
    </source>
</evidence>
<feature type="compositionally biased region" description="Acidic residues" evidence="5">
    <location>
        <begin position="346"/>
        <end position="356"/>
    </location>
</feature>
<dbReference type="GO" id="GO:0005768">
    <property type="term" value="C:endosome"/>
    <property type="evidence" value="ECO:0007669"/>
    <property type="project" value="TreeGrafter"/>
</dbReference>
<proteinExistence type="predicted"/>
<evidence type="ECO:0000256" key="6">
    <source>
        <dbReference type="SAM" id="Phobius"/>
    </source>
</evidence>
<evidence type="ECO:0000313" key="8">
    <source>
        <dbReference type="Proteomes" id="UP000193648"/>
    </source>
</evidence>
<dbReference type="Pfam" id="PF04193">
    <property type="entry name" value="PQ-loop"/>
    <property type="match status" value="1"/>
</dbReference>
<keyword evidence="4 6" id="KW-0472">Membrane</keyword>
<comment type="caution">
    <text evidence="7">The sequence shown here is derived from an EMBL/GenBank/DDBJ whole genome shotgun (WGS) entry which is preliminary data.</text>
</comment>
<dbReference type="InterPro" id="IPR052241">
    <property type="entry name" value="SLC66/Scramblase_ANY1"/>
</dbReference>
<dbReference type="SMART" id="SM00679">
    <property type="entry name" value="CTNS"/>
    <property type="match status" value="1"/>
</dbReference>
<gene>
    <name evidence="7" type="ORF">BCR41DRAFT_353659</name>
</gene>
<dbReference type="STRING" id="64571.A0A1Y2GSG8"/>
<dbReference type="RefSeq" id="XP_021881540.1">
    <property type="nucleotide sequence ID" value="XM_022024199.1"/>
</dbReference>
<comment type="subcellular location">
    <subcellularLocation>
        <location evidence="1">Membrane</location>
        <topology evidence="1">Multi-pass membrane protein</topology>
    </subcellularLocation>
</comment>
<feature type="region of interest" description="Disordered" evidence="5">
    <location>
        <begin position="326"/>
        <end position="367"/>
    </location>
</feature>
<dbReference type="PANTHER" id="PTHR14856">
    <property type="entry name" value="PQ-LOOP REPEAT-CONTAINING PROTEIN 1-LIKE PROTEIN"/>
    <property type="match status" value="1"/>
</dbReference>
<evidence type="ECO:0000256" key="5">
    <source>
        <dbReference type="SAM" id="MobiDB-lite"/>
    </source>
</evidence>
<evidence type="ECO:0008006" key="9">
    <source>
        <dbReference type="Google" id="ProtNLM"/>
    </source>
</evidence>
<organism evidence="7 8">
    <name type="scientific">Lobosporangium transversale</name>
    <dbReference type="NCBI Taxonomy" id="64571"/>
    <lineage>
        <taxon>Eukaryota</taxon>
        <taxon>Fungi</taxon>
        <taxon>Fungi incertae sedis</taxon>
        <taxon>Mucoromycota</taxon>
        <taxon>Mortierellomycotina</taxon>
        <taxon>Mortierellomycetes</taxon>
        <taxon>Mortierellales</taxon>
        <taxon>Mortierellaceae</taxon>
        <taxon>Lobosporangium</taxon>
    </lineage>
</organism>
<evidence type="ECO:0000256" key="3">
    <source>
        <dbReference type="ARBA" id="ARBA00022989"/>
    </source>
</evidence>